<dbReference type="Proteomes" id="UP000789707">
    <property type="component" value="Unassembled WGS sequence"/>
</dbReference>
<accession>A0ABM8Z560</accession>
<gene>
    <name evidence="1" type="ORF">WFA24289_00265</name>
</gene>
<organism evidence="1 2">
    <name type="scientific">Periweissella fabaria</name>
    <dbReference type="NCBI Taxonomy" id="546157"/>
    <lineage>
        <taxon>Bacteria</taxon>
        <taxon>Bacillati</taxon>
        <taxon>Bacillota</taxon>
        <taxon>Bacilli</taxon>
        <taxon>Lactobacillales</taxon>
        <taxon>Lactobacillaceae</taxon>
        <taxon>Periweissella</taxon>
    </lineage>
</organism>
<protein>
    <recommendedName>
        <fullName evidence="3">DUF3168 domain-containing protein</fullName>
    </recommendedName>
</protein>
<evidence type="ECO:0000313" key="2">
    <source>
        <dbReference type="Proteomes" id="UP000789707"/>
    </source>
</evidence>
<keyword evidence="2" id="KW-1185">Reference proteome</keyword>
<evidence type="ECO:0000313" key="1">
    <source>
        <dbReference type="EMBL" id="CAH0415966.1"/>
    </source>
</evidence>
<proteinExistence type="predicted"/>
<evidence type="ECO:0008006" key="3">
    <source>
        <dbReference type="Google" id="ProtNLM"/>
    </source>
</evidence>
<comment type="caution">
    <text evidence="1">The sequence shown here is derived from an EMBL/GenBank/DDBJ whole genome shotgun (WGS) entry which is preliminary data.</text>
</comment>
<sequence length="122" mass="13590">MMHSPTGNLLIDLYKALKNGDIPVYTVLPGVEVPEPLLVIGSHSEDDSPSGKSGYEVSTTEVQIDMYYPIDDRMALEDQIYQTKNIIKNSTDKITRVTARTIVDSSIGRDVFHVIFLVTAYI</sequence>
<reference evidence="1 2" key="1">
    <citation type="submission" date="2021-11" db="EMBL/GenBank/DDBJ databases">
        <authorList>
            <person name="Depoorter E."/>
        </authorList>
    </citation>
    <scope>NUCLEOTIDE SEQUENCE [LARGE SCALE GENOMIC DNA]</scope>
    <source>
        <strain evidence="1 2">LMG 24289</strain>
    </source>
</reference>
<name>A0ABM8Z560_9LACO</name>
<dbReference type="RefSeq" id="WP_230096035.1">
    <property type="nucleotide sequence ID" value="NZ_CAKKNS010000001.1"/>
</dbReference>
<dbReference type="EMBL" id="CAKKNS010000001">
    <property type="protein sequence ID" value="CAH0415966.1"/>
    <property type="molecule type" value="Genomic_DNA"/>
</dbReference>